<dbReference type="Gene3D" id="1.10.1740.10">
    <property type="match status" value="1"/>
</dbReference>
<dbReference type="NCBIfam" id="TIGR02937">
    <property type="entry name" value="sigma70-ECF"/>
    <property type="match status" value="1"/>
</dbReference>
<evidence type="ECO:0000256" key="1">
    <source>
        <dbReference type="ARBA" id="ARBA00010641"/>
    </source>
</evidence>
<dbReference type="InterPro" id="IPR014284">
    <property type="entry name" value="RNA_pol_sigma-70_dom"/>
</dbReference>
<dbReference type="PANTHER" id="PTHR43133:SF25">
    <property type="entry name" value="RNA POLYMERASE SIGMA FACTOR RFAY-RELATED"/>
    <property type="match status" value="1"/>
</dbReference>
<comment type="similarity">
    <text evidence="1">Belongs to the sigma-70 factor family. ECF subfamily.</text>
</comment>
<dbReference type="GO" id="GO:0003677">
    <property type="term" value="F:DNA binding"/>
    <property type="evidence" value="ECO:0007669"/>
    <property type="project" value="InterPro"/>
</dbReference>
<feature type="region of interest" description="Disordered" evidence="5">
    <location>
        <begin position="1"/>
        <end position="24"/>
    </location>
</feature>
<organism evidence="8 9">
    <name type="scientific">Umezawaea endophytica</name>
    <dbReference type="NCBI Taxonomy" id="1654476"/>
    <lineage>
        <taxon>Bacteria</taxon>
        <taxon>Bacillati</taxon>
        <taxon>Actinomycetota</taxon>
        <taxon>Actinomycetes</taxon>
        <taxon>Pseudonocardiales</taxon>
        <taxon>Pseudonocardiaceae</taxon>
        <taxon>Umezawaea</taxon>
    </lineage>
</organism>
<evidence type="ECO:0000256" key="2">
    <source>
        <dbReference type="ARBA" id="ARBA00023015"/>
    </source>
</evidence>
<keyword evidence="9" id="KW-1185">Reference proteome</keyword>
<sequence length="209" mass="22671">MRAEPESVGAEDGPPSPPADDQALWGRAADGDVEAFGELFRRHSGAVWNYAYRLTGSWSVAEDLTSAAFLTACRRLGEVTLVNRSVRPWLFAVTGNLARRERRGRGRLAAALSRVPRGGTVRDHADDVAGKVDADHRLREVLDAVARLPKAEREAVELCLMGDLPTAEAAAVLGVAEASVRSRLSRARGRLRTLLHHTTLDAATTEERS</sequence>
<dbReference type="InterPro" id="IPR013324">
    <property type="entry name" value="RNA_pol_sigma_r3/r4-like"/>
</dbReference>
<dbReference type="PANTHER" id="PTHR43133">
    <property type="entry name" value="RNA POLYMERASE ECF-TYPE SIGMA FACTO"/>
    <property type="match status" value="1"/>
</dbReference>
<comment type="caution">
    <text evidence="8">The sequence shown here is derived from an EMBL/GenBank/DDBJ whole genome shotgun (WGS) entry which is preliminary data.</text>
</comment>
<dbReference type="RefSeq" id="WP_259629000.1">
    <property type="nucleotide sequence ID" value="NZ_JANYMP010000034.1"/>
</dbReference>
<dbReference type="GO" id="GO:0006352">
    <property type="term" value="P:DNA-templated transcription initiation"/>
    <property type="evidence" value="ECO:0007669"/>
    <property type="project" value="InterPro"/>
</dbReference>
<evidence type="ECO:0000259" key="7">
    <source>
        <dbReference type="Pfam" id="PF08281"/>
    </source>
</evidence>
<gene>
    <name evidence="8" type="ORF">NZH93_42455</name>
</gene>
<keyword evidence="4" id="KW-0804">Transcription</keyword>
<keyword evidence="3" id="KW-0731">Sigma factor</keyword>
<feature type="domain" description="RNA polymerase sigma-70 region 2" evidence="6">
    <location>
        <begin position="39"/>
        <end position="107"/>
    </location>
</feature>
<evidence type="ECO:0000256" key="3">
    <source>
        <dbReference type="ARBA" id="ARBA00023082"/>
    </source>
</evidence>
<dbReference type="InterPro" id="IPR013325">
    <property type="entry name" value="RNA_pol_sigma_r2"/>
</dbReference>
<dbReference type="SUPFAM" id="SSF88659">
    <property type="entry name" value="Sigma3 and sigma4 domains of RNA polymerase sigma factors"/>
    <property type="match status" value="1"/>
</dbReference>
<dbReference type="GO" id="GO:0016987">
    <property type="term" value="F:sigma factor activity"/>
    <property type="evidence" value="ECO:0007669"/>
    <property type="project" value="UniProtKB-KW"/>
</dbReference>
<name>A0A9X2VVD8_9PSEU</name>
<dbReference type="InterPro" id="IPR007627">
    <property type="entry name" value="RNA_pol_sigma70_r2"/>
</dbReference>
<evidence type="ECO:0000256" key="4">
    <source>
        <dbReference type="ARBA" id="ARBA00023163"/>
    </source>
</evidence>
<proteinExistence type="inferred from homology"/>
<dbReference type="Pfam" id="PF08281">
    <property type="entry name" value="Sigma70_r4_2"/>
    <property type="match status" value="1"/>
</dbReference>
<dbReference type="Gene3D" id="1.10.10.10">
    <property type="entry name" value="Winged helix-like DNA-binding domain superfamily/Winged helix DNA-binding domain"/>
    <property type="match status" value="1"/>
</dbReference>
<dbReference type="SUPFAM" id="SSF88946">
    <property type="entry name" value="Sigma2 domain of RNA polymerase sigma factors"/>
    <property type="match status" value="1"/>
</dbReference>
<feature type="domain" description="RNA polymerase sigma factor 70 region 4 type 2" evidence="7">
    <location>
        <begin position="139"/>
        <end position="191"/>
    </location>
</feature>
<dbReference type="Proteomes" id="UP001141259">
    <property type="component" value="Unassembled WGS sequence"/>
</dbReference>
<dbReference type="InterPro" id="IPR039425">
    <property type="entry name" value="RNA_pol_sigma-70-like"/>
</dbReference>
<dbReference type="CDD" id="cd06171">
    <property type="entry name" value="Sigma70_r4"/>
    <property type="match status" value="1"/>
</dbReference>
<dbReference type="AlphaFoldDB" id="A0A9X2VVD8"/>
<evidence type="ECO:0000259" key="6">
    <source>
        <dbReference type="Pfam" id="PF04542"/>
    </source>
</evidence>
<dbReference type="InterPro" id="IPR036388">
    <property type="entry name" value="WH-like_DNA-bd_sf"/>
</dbReference>
<reference evidence="8" key="1">
    <citation type="submission" date="2022-08" db="EMBL/GenBank/DDBJ databases">
        <authorList>
            <person name="Tistechok S."/>
            <person name="Samborskyy M."/>
            <person name="Roman I."/>
        </authorList>
    </citation>
    <scope>NUCLEOTIDE SEQUENCE</scope>
    <source>
        <strain evidence="8">DSM 103496</strain>
    </source>
</reference>
<evidence type="ECO:0000313" key="8">
    <source>
        <dbReference type="EMBL" id="MCS7483543.1"/>
    </source>
</evidence>
<evidence type="ECO:0000256" key="5">
    <source>
        <dbReference type="SAM" id="MobiDB-lite"/>
    </source>
</evidence>
<keyword evidence="2" id="KW-0805">Transcription regulation</keyword>
<dbReference type="Pfam" id="PF04542">
    <property type="entry name" value="Sigma70_r2"/>
    <property type="match status" value="1"/>
</dbReference>
<protein>
    <submittedName>
        <fullName evidence="8">Sigma-70 family RNA polymerase sigma factor</fullName>
    </submittedName>
</protein>
<evidence type="ECO:0000313" key="9">
    <source>
        <dbReference type="Proteomes" id="UP001141259"/>
    </source>
</evidence>
<dbReference type="InterPro" id="IPR013249">
    <property type="entry name" value="RNA_pol_sigma70_r4_t2"/>
</dbReference>
<dbReference type="EMBL" id="JANYMP010000034">
    <property type="protein sequence ID" value="MCS7483543.1"/>
    <property type="molecule type" value="Genomic_DNA"/>
</dbReference>
<accession>A0A9X2VVD8</accession>